<dbReference type="AlphaFoldDB" id="A0A4C2ACX9"/>
<keyword evidence="3" id="KW-1185">Reference proteome</keyword>
<proteinExistence type="predicted"/>
<protein>
    <submittedName>
        <fullName evidence="2">Uncharacterized protein</fullName>
    </submittedName>
</protein>
<feature type="region of interest" description="Disordered" evidence="1">
    <location>
        <begin position="18"/>
        <end position="44"/>
    </location>
</feature>
<dbReference type="Proteomes" id="UP000299102">
    <property type="component" value="Unassembled WGS sequence"/>
</dbReference>
<name>A0A4C2ACX9_EUMVA</name>
<evidence type="ECO:0000313" key="3">
    <source>
        <dbReference type="Proteomes" id="UP000299102"/>
    </source>
</evidence>
<dbReference type="EMBL" id="BGZK01003151">
    <property type="protein sequence ID" value="GBP98496.1"/>
    <property type="molecule type" value="Genomic_DNA"/>
</dbReference>
<sequence>MTDSAMDLPRNAAEFILRHDKSGHRQRASPLQKPGEFQRGRSPLRDEEDLEDLLGASCKAWPLQLTWPVVYRPGRVVQSGQKTVMAI</sequence>
<accession>A0A4C2ACX9</accession>
<comment type="caution">
    <text evidence="2">The sequence shown here is derived from an EMBL/GenBank/DDBJ whole genome shotgun (WGS) entry which is preliminary data.</text>
</comment>
<evidence type="ECO:0000313" key="2">
    <source>
        <dbReference type="EMBL" id="GBP98496.1"/>
    </source>
</evidence>
<reference evidence="2 3" key="1">
    <citation type="journal article" date="2019" name="Commun. Biol.">
        <title>The bagworm genome reveals a unique fibroin gene that provides high tensile strength.</title>
        <authorList>
            <person name="Kono N."/>
            <person name="Nakamura H."/>
            <person name="Ohtoshi R."/>
            <person name="Tomita M."/>
            <person name="Numata K."/>
            <person name="Arakawa K."/>
        </authorList>
    </citation>
    <scope>NUCLEOTIDE SEQUENCE [LARGE SCALE GENOMIC DNA]</scope>
</reference>
<gene>
    <name evidence="2" type="ORF">EVAR_66494_1</name>
</gene>
<evidence type="ECO:0000256" key="1">
    <source>
        <dbReference type="SAM" id="MobiDB-lite"/>
    </source>
</evidence>
<organism evidence="2 3">
    <name type="scientific">Eumeta variegata</name>
    <name type="common">Bagworm moth</name>
    <name type="synonym">Eumeta japonica</name>
    <dbReference type="NCBI Taxonomy" id="151549"/>
    <lineage>
        <taxon>Eukaryota</taxon>
        <taxon>Metazoa</taxon>
        <taxon>Ecdysozoa</taxon>
        <taxon>Arthropoda</taxon>
        <taxon>Hexapoda</taxon>
        <taxon>Insecta</taxon>
        <taxon>Pterygota</taxon>
        <taxon>Neoptera</taxon>
        <taxon>Endopterygota</taxon>
        <taxon>Lepidoptera</taxon>
        <taxon>Glossata</taxon>
        <taxon>Ditrysia</taxon>
        <taxon>Tineoidea</taxon>
        <taxon>Psychidae</taxon>
        <taxon>Oiketicinae</taxon>
        <taxon>Eumeta</taxon>
    </lineage>
</organism>